<reference evidence="1 2" key="1">
    <citation type="submission" date="2019-07" db="EMBL/GenBank/DDBJ databases">
        <title>Whole genome shotgun sequence of Chryseobacterium lathyri NBRC 105250.</title>
        <authorList>
            <person name="Hosoyama A."/>
            <person name="Uohara A."/>
            <person name="Ohji S."/>
            <person name="Ichikawa N."/>
        </authorList>
    </citation>
    <scope>NUCLEOTIDE SEQUENCE [LARGE SCALE GENOMIC DNA]</scope>
    <source>
        <strain evidence="1 2">NBRC 105250</strain>
    </source>
</reference>
<gene>
    <name evidence="1" type="ORF">CLA01_41840</name>
</gene>
<dbReference type="OrthoDB" id="9934025at2"/>
<evidence type="ECO:0000313" key="1">
    <source>
        <dbReference type="EMBL" id="GEN74112.1"/>
    </source>
</evidence>
<proteinExistence type="predicted"/>
<comment type="caution">
    <text evidence="1">The sequence shown here is derived from an EMBL/GenBank/DDBJ whole genome shotgun (WGS) entry which is preliminary data.</text>
</comment>
<name>A0A511YFY1_9FLAO</name>
<organism evidence="1 2">
    <name type="scientific">Chryseobacterium lathyri</name>
    <dbReference type="NCBI Taxonomy" id="395933"/>
    <lineage>
        <taxon>Bacteria</taxon>
        <taxon>Pseudomonadati</taxon>
        <taxon>Bacteroidota</taxon>
        <taxon>Flavobacteriia</taxon>
        <taxon>Flavobacteriales</taxon>
        <taxon>Weeksellaceae</taxon>
        <taxon>Chryseobacterium group</taxon>
        <taxon>Chryseobacterium</taxon>
    </lineage>
</organism>
<dbReference type="Proteomes" id="UP000321150">
    <property type="component" value="Unassembled WGS sequence"/>
</dbReference>
<dbReference type="EMBL" id="BJYI01000026">
    <property type="protein sequence ID" value="GEN74112.1"/>
    <property type="molecule type" value="Genomic_DNA"/>
</dbReference>
<dbReference type="RefSeq" id="WP_111960177.1">
    <property type="nucleotide sequence ID" value="NZ_BJYI01000026.1"/>
</dbReference>
<accession>A0A511YFY1</accession>
<protein>
    <submittedName>
        <fullName evidence="1">Uncharacterized protein</fullName>
    </submittedName>
</protein>
<dbReference type="AlphaFoldDB" id="A0A511YFY1"/>
<evidence type="ECO:0000313" key="2">
    <source>
        <dbReference type="Proteomes" id="UP000321150"/>
    </source>
</evidence>
<sequence>MKTFKGHPRVRGFSKDDNESRYKIHRKIRYREIDCKIFAKRRTIIIPIEMTELHPLLSELIQDYGYKIQTEAFQKDNV</sequence>